<keyword evidence="2" id="KW-1185">Reference proteome</keyword>
<dbReference type="PANTHER" id="PTHR10663">
    <property type="entry name" value="GUANYL-NUCLEOTIDE EXCHANGE FACTOR"/>
    <property type="match status" value="1"/>
</dbReference>
<feature type="non-terminal residue" evidence="1">
    <location>
        <position position="333"/>
    </location>
</feature>
<dbReference type="OrthoDB" id="18431at2759"/>
<protein>
    <recommendedName>
        <fullName evidence="3">Brefeldin A-inhibited guanine nucleotide-exchange protein 1</fullName>
    </recommendedName>
</protein>
<dbReference type="SUPFAM" id="SSF48371">
    <property type="entry name" value="ARM repeat"/>
    <property type="match status" value="1"/>
</dbReference>
<dbReference type="EMBL" id="NEVH01014359">
    <property type="protein sequence ID" value="PNF27814.1"/>
    <property type="molecule type" value="Genomic_DNA"/>
</dbReference>
<sequence length="333" mass="38608">MEAIRYVRTCAKYVDEKPQYFNCRWNVAELFREHNMEDINVPEEDRVWVRGWFPLLFELSCIVSRCKLDVRTRGLTVLFEIVKTYGDAFQSHWWKDLFQVLFRIFDNMKLPEQHTEKAEWMTTTCNHALYAIVDVFTQYFDILGPLLLEDLYTQLHWCVQQDNEQLARSGTNCLENLVNSNGLKFQDSTWDKTCQCMLDIFNCTIPSALLTWRPDEGRDGKESDLEIISNENGDPSRQGILKRSNSMYSIQSNSTSPSSADELKMSKAKVGSDKLFASLLIKCVVQLELIQTIDNIVFFPATSRKEDQENLALAQADLLHIEAGLSEQQREEQ</sequence>
<accession>A0A2J7QGU5</accession>
<dbReference type="Proteomes" id="UP000235965">
    <property type="component" value="Unassembled WGS sequence"/>
</dbReference>
<organism evidence="1 2">
    <name type="scientific">Cryptotermes secundus</name>
    <dbReference type="NCBI Taxonomy" id="105785"/>
    <lineage>
        <taxon>Eukaryota</taxon>
        <taxon>Metazoa</taxon>
        <taxon>Ecdysozoa</taxon>
        <taxon>Arthropoda</taxon>
        <taxon>Hexapoda</taxon>
        <taxon>Insecta</taxon>
        <taxon>Pterygota</taxon>
        <taxon>Neoptera</taxon>
        <taxon>Polyneoptera</taxon>
        <taxon>Dictyoptera</taxon>
        <taxon>Blattodea</taxon>
        <taxon>Blattoidea</taxon>
        <taxon>Termitoidae</taxon>
        <taxon>Kalotermitidae</taxon>
        <taxon>Cryptotermitinae</taxon>
        <taxon>Cryptotermes</taxon>
    </lineage>
</organism>
<name>A0A2J7QGU5_9NEOP</name>
<reference evidence="1 2" key="1">
    <citation type="submission" date="2017-12" db="EMBL/GenBank/DDBJ databases">
        <title>Hemimetabolous genomes reveal molecular basis of termite eusociality.</title>
        <authorList>
            <person name="Harrison M.C."/>
            <person name="Jongepier E."/>
            <person name="Robertson H.M."/>
            <person name="Arning N."/>
            <person name="Bitard-Feildel T."/>
            <person name="Chao H."/>
            <person name="Childers C.P."/>
            <person name="Dinh H."/>
            <person name="Doddapaneni H."/>
            <person name="Dugan S."/>
            <person name="Gowin J."/>
            <person name="Greiner C."/>
            <person name="Han Y."/>
            <person name="Hu H."/>
            <person name="Hughes D.S.T."/>
            <person name="Huylmans A.-K."/>
            <person name="Kemena C."/>
            <person name="Kremer L.P.M."/>
            <person name="Lee S.L."/>
            <person name="Lopez-Ezquerra A."/>
            <person name="Mallet L."/>
            <person name="Monroy-Kuhn J.M."/>
            <person name="Moser A."/>
            <person name="Murali S.C."/>
            <person name="Muzny D.M."/>
            <person name="Otani S."/>
            <person name="Piulachs M.-D."/>
            <person name="Poelchau M."/>
            <person name="Qu J."/>
            <person name="Schaub F."/>
            <person name="Wada-Katsumata A."/>
            <person name="Worley K.C."/>
            <person name="Xie Q."/>
            <person name="Ylla G."/>
            <person name="Poulsen M."/>
            <person name="Gibbs R.A."/>
            <person name="Schal C."/>
            <person name="Richards S."/>
            <person name="Belles X."/>
            <person name="Korb J."/>
            <person name="Bornberg-Bauer E."/>
        </authorList>
    </citation>
    <scope>NUCLEOTIDE SEQUENCE [LARGE SCALE GENOMIC DNA]</scope>
    <source>
        <tissue evidence="1">Whole body</tissue>
    </source>
</reference>
<gene>
    <name evidence="1" type="ORF">B7P43_G09186</name>
</gene>
<comment type="caution">
    <text evidence="1">The sequence shown here is derived from an EMBL/GenBank/DDBJ whole genome shotgun (WGS) entry which is preliminary data.</text>
</comment>
<dbReference type="PANTHER" id="PTHR10663:SF375">
    <property type="entry name" value="LD29171P"/>
    <property type="match status" value="1"/>
</dbReference>
<evidence type="ECO:0008006" key="3">
    <source>
        <dbReference type="Google" id="ProtNLM"/>
    </source>
</evidence>
<proteinExistence type="predicted"/>
<dbReference type="AlphaFoldDB" id="A0A2J7QGU5"/>
<evidence type="ECO:0000313" key="1">
    <source>
        <dbReference type="EMBL" id="PNF27814.1"/>
    </source>
</evidence>
<dbReference type="InterPro" id="IPR016024">
    <property type="entry name" value="ARM-type_fold"/>
</dbReference>
<evidence type="ECO:0000313" key="2">
    <source>
        <dbReference type="Proteomes" id="UP000235965"/>
    </source>
</evidence>